<organism evidence="1">
    <name type="scientific">Hyperionvirus sp</name>
    <dbReference type="NCBI Taxonomy" id="2487770"/>
    <lineage>
        <taxon>Viruses</taxon>
        <taxon>Varidnaviria</taxon>
        <taxon>Bamfordvirae</taxon>
        <taxon>Nucleocytoviricota</taxon>
        <taxon>Megaviricetes</taxon>
        <taxon>Imitervirales</taxon>
        <taxon>Mimiviridae</taxon>
        <taxon>Klosneuvirinae</taxon>
    </lineage>
</organism>
<dbReference type="EMBL" id="MK072383">
    <property type="protein sequence ID" value="AYV82485.1"/>
    <property type="molecule type" value="Genomic_DNA"/>
</dbReference>
<accession>A0A3G5A5F8</accession>
<protein>
    <submittedName>
        <fullName evidence="1">Uncharacterized protein</fullName>
    </submittedName>
</protein>
<gene>
    <name evidence="1" type="ORF">Hyperionvirus1_64</name>
</gene>
<reference evidence="1" key="1">
    <citation type="submission" date="2018-10" db="EMBL/GenBank/DDBJ databases">
        <title>Hidden diversity of soil giant viruses.</title>
        <authorList>
            <person name="Schulz F."/>
            <person name="Alteio L."/>
            <person name="Goudeau D."/>
            <person name="Ryan E.M."/>
            <person name="Malmstrom R.R."/>
            <person name="Blanchard J."/>
            <person name="Woyke T."/>
        </authorList>
    </citation>
    <scope>NUCLEOTIDE SEQUENCE</scope>
    <source>
        <strain evidence="1">HYV1</strain>
    </source>
</reference>
<name>A0A3G5A5F8_9VIRU</name>
<evidence type="ECO:0000313" key="1">
    <source>
        <dbReference type="EMBL" id="AYV82485.1"/>
    </source>
</evidence>
<sequence length="220" mass="25224">MAEAVIEVKKNIIWSTKEINDIVLRAFPEIDIKKSESKMKLFGGSKLFINLETVTKGIIQHKEREAAAERERGFPSQCGTMEAFMQTEAEMEWGHLSILNRLRNLGMEIIFLYHDDKFHALAEQFHIFDQNFIHPDIWSTSGKPYGPYVKSHIAEHDVTSRELSEVLQTFVKCFTHPEITSTPITPSPSKIFVIDHIATNLDSFIGPFTADEIVLIQYKK</sequence>
<proteinExistence type="predicted"/>